<feature type="chain" id="PRO_5046086773" evidence="1">
    <location>
        <begin position="17"/>
        <end position="170"/>
    </location>
</feature>
<evidence type="ECO:0000313" key="2">
    <source>
        <dbReference type="EMBL" id="MFD1146452.1"/>
    </source>
</evidence>
<feature type="signal peptide" evidence="1">
    <location>
        <begin position="1"/>
        <end position="16"/>
    </location>
</feature>
<dbReference type="Proteomes" id="UP001597168">
    <property type="component" value="Unassembled WGS sequence"/>
</dbReference>
<dbReference type="PROSITE" id="PS51257">
    <property type="entry name" value="PROKAR_LIPOPROTEIN"/>
    <property type="match status" value="1"/>
</dbReference>
<protein>
    <submittedName>
        <fullName evidence="2">Uncharacterized protein</fullName>
    </submittedName>
</protein>
<keyword evidence="1" id="KW-0732">Signal</keyword>
<organism evidence="2 3">
    <name type="scientific">Saccharothrix hoggarensis</name>
    <dbReference type="NCBI Taxonomy" id="913853"/>
    <lineage>
        <taxon>Bacteria</taxon>
        <taxon>Bacillati</taxon>
        <taxon>Actinomycetota</taxon>
        <taxon>Actinomycetes</taxon>
        <taxon>Pseudonocardiales</taxon>
        <taxon>Pseudonocardiaceae</taxon>
        <taxon>Saccharothrix</taxon>
    </lineage>
</organism>
<sequence length="170" mass="18181">MRQVVRTIIAFTAALAAVLGLVACDTQRGAGGRCTSADEEVTRGLEDNAVLDLAPPGATVSERYAKMPCQDEDKTGEVGRQVSSSDGHESVLAFYRSEMPKHGWSLVRQREDEPGRVNGDGPNQCYENPSVPGVALVLSVGHGENPSTDSHLAFRFKADRGSGCADNYRS</sequence>
<dbReference type="EMBL" id="JBHTLK010000013">
    <property type="protein sequence ID" value="MFD1146452.1"/>
    <property type="molecule type" value="Genomic_DNA"/>
</dbReference>
<dbReference type="RefSeq" id="WP_380720227.1">
    <property type="nucleotide sequence ID" value="NZ_JBHTLK010000013.1"/>
</dbReference>
<gene>
    <name evidence="2" type="ORF">ACFQ3T_04880</name>
</gene>
<name>A0ABW3QJ10_9PSEU</name>
<reference evidence="3" key="1">
    <citation type="journal article" date="2019" name="Int. J. Syst. Evol. Microbiol.">
        <title>The Global Catalogue of Microorganisms (GCM) 10K type strain sequencing project: providing services to taxonomists for standard genome sequencing and annotation.</title>
        <authorList>
            <consortium name="The Broad Institute Genomics Platform"/>
            <consortium name="The Broad Institute Genome Sequencing Center for Infectious Disease"/>
            <person name="Wu L."/>
            <person name="Ma J."/>
        </authorList>
    </citation>
    <scope>NUCLEOTIDE SEQUENCE [LARGE SCALE GENOMIC DNA]</scope>
    <source>
        <strain evidence="3">CCUG 60214</strain>
    </source>
</reference>
<comment type="caution">
    <text evidence="2">The sequence shown here is derived from an EMBL/GenBank/DDBJ whole genome shotgun (WGS) entry which is preliminary data.</text>
</comment>
<evidence type="ECO:0000256" key="1">
    <source>
        <dbReference type="SAM" id="SignalP"/>
    </source>
</evidence>
<proteinExistence type="predicted"/>
<evidence type="ECO:0000313" key="3">
    <source>
        <dbReference type="Proteomes" id="UP001597168"/>
    </source>
</evidence>
<accession>A0ABW3QJ10</accession>
<keyword evidence="3" id="KW-1185">Reference proteome</keyword>